<reference evidence="1" key="1">
    <citation type="submission" date="2014-11" db="EMBL/GenBank/DDBJ databases">
        <authorList>
            <person name="Amaro Gonzalez C."/>
        </authorList>
    </citation>
    <scope>NUCLEOTIDE SEQUENCE</scope>
</reference>
<reference evidence="1" key="2">
    <citation type="journal article" date="2015" name="Fish Shellfish Immunol.">
        <title>Early steps in the European eel (Anguilla anguilla)-Vibrio vulnificus interaction in the gills: Role of the RtxA13 toxin.</title>
        <authorList>
            <person name="Callol A."/>
            <person name="Pajuelo D."/>
            <person name="Ebbesson L."/>
            <person name="Teles M."/>
            <person name="MacKenzie S."/>
            <person name="Amaro C."/>
        </authorList>
    </citation>
    <scope>NUCLEOTIDE SEQUENCE</scope>
</reference>
<evidence type="ECO:0000313" key="1">
    <source>
        <dbReference type="EMBL" id="JAH45486.1"/>
    </source>
</evidence>
<proteinExistence type="predicted"/>
<dbReference type="EMBL" id="GBXM01063091">
    <property type="protein sequence ID" value="JAH45486.1"/>
    <property type="molecule type" value="Transcribed_RNA"/>
</dbReference>
<organism evidence="1">
    <name type="scientific">Anguilla anguilla</name>
    <name type="common">European freshwater eel</name>
    <name type="synonym">Muraena anguilla</name>
    <dbReference type="NCBI Taxonomy" id="7936"/>
    <lineage>
        <taxon>Eukaryota</taxon>
        <taxon>Metazoa</taxon>
        <taxon>Chordata</taxon>
        <taxon>Craniata</taxon>
        <taxon>Vertebrata</taxon>
        <taxon>Euteleostomi</taxon>
        <taxon>Actinopterygii</taxon>
        <taxon>Neopterygii</taxon>
        <taxon>Teleostei</taxon>
        <taxon>Anguilliformes</taxon>
        <taxon>Anguillidae</taxon>
        <taxon>Anguilla</taxon>
    </lineage>
</organism>
<name>A0A0E9SW10_ANGAN</name>
<dbReference type="AlphaFoldDB" id="A0A0E9SW10"/>
<accession>A0A0E9SW10</accession>
<protein>
    <submittedName>
        <fullName evidence="1">Uncharacterized protein</fullName>
    </submittedName>
</protein>
<sequence>MSRFRVRRSRVLSNIMSDIGHSSKY</sequence>